<proteinExistence type="predicted"/>
<dbReference type="InterPro" id="IPR043504">
    <property type="entry name" value="Peptidase_S1_PA_chymotrypsin"/>
</dbReference>
<reference evidence="3" key="1">
    <citation type="journal article" date="2019" name="Int. J. Syst. Evol. Microbiol.">
        <title>The Global Catalogue of Microorganisms (GCM) 10K type strain sequencing project: providing services to taxonomists for standard genome sequencing and annotation.</title>
        <authorList>
            <consortium name="The Broad Institute Genomics Platform"/>
            <consortium name="The Broad Institute Genome Sequencing Center for Infectious Disease"/>
            <person name="Wu L."/>
            <person name="Ma J."/>
        </authorList>
    </citation>
    <scope>NUCLEOTIDE SEQUENCE [LARGE SCALE GENOMIC DNA]</scope>
    <source>
        <strain evidence="3">JCM 16022</strain>
    </source>
</reference>
<dbReference type="RefSeq" id="WP_344151263.1">
    <property type="nucleotide sequence ID" value="NZ_BAAAQR010000005.1"/>
</dbReference>
<sequence>MKLAPSTSARWATGALAAVSSAVLGTALATAAPAAAVSATAWAPADTAEIHPGTMMYTEGAQCTANFVYTDSSANVYVGYAAHCAGTGSSTDTDGCQTDSLPLGTKVTFNEGGSVVDEGTQVGSGTLVYSSWLTEKKLGTSDPNTCAYNDLALVKVDAADVGKVNPSVPFWGGPTGIDTDGTAAGDDVYTYGNSSLRGGVAELSPHQGVSLGDDPADGGWSHPVYTVTPGIPGDSGSGFMSADGKALGVLSTVALAPLAGSNGVGDLANELAFAQQSSGISGLQLVNGTEPFSPVL</sequence>
<evidence type="ECO:0008006" key="4">
    <source>
        <dbReference type="Google" id="ProtNLM"/>
    </source>
</evidence>
<accession>A0ABP5LEC2</accession>
<feature type="signal peptide" evidence="1">
    <location>
        <begin position="1"/>
        <end position="17"/>
    </location>
</feature>
<evidence type="ECO:0000313" key="3">
    <source>
        <dbReference type="Proteomes" id="UP001501771"/>
    </source>
</evidence>
<comment type="caution">
    <text evidence="2">The sequence shown here is derived from an EMBL/GenBank/DDBJ whole genome shotgun (WGS) entry which is preliminary data.</text>
</comment>
<keyword evidence="3" id="KW-1185">Reference proteome</keyword>
<organism evidence="2 3">
    <name type="scientific">Nocardioides koreensis</name>
    <dbReference type="NCBI Taxonomy" id="433651"/>
    <lineage>
        <taxon>Bacteria</taxon>
        <taxon>Bacillati</taxon>
        <taxon>Actinomycetota</taxon>
        <taxon>Actinomycetes</taxon>
        <taxon>Propionibacteriales</taxon>
        <taxon>Nocardioidaceae</taxon>
        <taxon>Nocardioides</taxon>
    </lineage>
</organism>
<dbReference type="EMBL" id="BAAAQR010000005">
    <property type="protein sequence ID" value="GAA2145897.1"/>
    <property type="molecule type" value="Genomic_DNA"/>
</dbReference>
<keyword evidence="1" id="KW-0732">Signal</keyword>
<dbReference type="InterPro" id="IPR009003">
    <property type="entry name" value="Peptidase_S1_PA"/>
</dbReference>
<dbReference type="SUPFAM" id="SSF50494">
    <property type="entry name" value="Trypsin-like serine proteases"/>
    <property type="match status" value="1"/>
</dbReference>
<gene>
    <name evidence="2" type="ORF">GCM10009844_21210</name>
</gene>
<evidence type="ECO:0000256" key="1">
    <source>
        <dbReference type="SAM" id="SignalP"/>
    </source>
</evidence>
<protein>
    <recommendedName>
        <fullName evidence="4">Serine protease</fullName>
    </recommendedName>
</protein>
<dbReference type="Gene3D" id="2.40.10.10">
    <property type="entry name" value="Trypsin-like serine proteases"/>
    <property type="match status" value="1"/>
</dbReference>
<evidence type="ECO:0000313" key="2">
    <source>
        <dbReference type="EMBL" id="GAA2145897.1"/>
    </source>
</evidence>
<name>A0ABP5LEC2_9ACTN</name>
<dbReference type="Proteomes" id="UP001501771">
    <property type="component" value="Unassembled WGS sequence"/>
</dbReference>
<feature type="chain" id="PRO_5047200769" description="Serine protease" evidence="1">
    <location>
        <begin position="18"/>
        <end position="296"/>
    </location>
</feature>